<keyword evidence="2" id="KW-1185">Reference proteome</keyword>
<evidence type="ECO:0000313" key="2">
    <source>
        <dbReference type="Proteomes" id="UP000702209"/>
    </source>
</evidence>
<name>A0ABS0CKG7_9NOCA</name>
<evidence type="ECO:0000313" key="1">
    <source>
        <dbReference type="EMBL" id="MBF6296297.1"/>
    </source>
</evidence>
<dbReference type="EMBL" id="JADLQX010000001">
    <property type="protein sequence ID" value="MBF6296297.1"/>
    <property type="molecule type" value="Genomic_DNA"/>
</dbReference>
<protein>
    <submittedName>
        <fullName evidence="1">Uncharacterized protein</fullName>
    </submittedName>
</protein>
<proteinExistence type="predicted"/>
<comment type="caution">
    <text evidence="1">The sequence shown here is derived from an EMBL/GenBank/DDBJ whole genome shotgun (WGS) entry which is preliminary data.</text>
</comment>
<reference evidence="1 2" key="1">
    <citation type="submission" date="2020-10" db="EMBL/GenBank/DDBJ databases">
        <title>Identification of Nocardia species via Next-generation sequencing and recognition of intraspecies genetic diversity.</title>
        <authorList>
            <person name="Li P."/>
            <person name="Li P."/>
            <person name="Lu B."/>
        </authorList>
    </citation>
    <scope>NUCLEOTIDE SEQUENCE [LARGE SCALE GENOMIC DNA]</scope>
    <source>
        <strain evidence="1 2">BJ06-0157</strain>
    </source>
</reference>
<gene>
    <name evidence="1" type="ORF">IU459_01915</name>
</gene>
<dbReference type="RefSeq" id="WP_195127656.1">
    <property type="nucleotide sequence ID" value="NZ_JADLQX010000001.1"/>
</dbReference>
<organism evidence="1 2">
    <name type="scientific">Nocardia amamiensis</name>
    <dbReference type="NCBI Taxonomy" id="404578"/>
    <lineage>
        <taxon>Bacteria</taxon>
        <taxon>Bacillati</taxon>
        <taxon>Actinomycetota</taxon>
        <taxon>Actinomycetes</taxon>
        <taxon>Mycobacteriales</taxon>
        <taxon>Nocardiaceae</taxon>
        <taxon>Nocardia</taxon>
    </lineage>
</organism>
<accession>A0ABS0CKG7</accession>
<sequence length="143" mass="14148">MPHVIVNANGFTPSAMTKSAASSMGGANQWTVVAGWTADPAYPGSTVSDNGLRAQGSAAANVSAVLPFSGAAMSGNHQARLLVNNVVVATGPVATGTAGTMTVSANVSVSVDDLVTVETTHDVNGAGWQASITAGSGTYVRIS</sequence>
<dbReference type="Proteomes" id="UP000702209">
    <property type="component" value="Unassembled WGS sequence"/>
</dbReference>